<evidence type="ECO:0000313" key="1">
    <source>
        <dbReference type="EMBL" id="KAG0145187.1"/>
    </source>
</evidence>
<dbReference type="AlphaFoldDB" id="A0A9P6NJ91"/>
<dbReference type="Proteomes" id="UP000886653">
    <property type="component" value="Unassembled WGS sequence"/>
</dbReference>
<keyword evidence="2" id="KW-1185">Reference proteome</keyword>
<gene>
    <name evidence="1" type="ORF">CROQUDRAFT_658981</name>
</gene>
<comment type="caution">
    <text evidence="1">The sequence shown here is derived from an EMBL/GenBank/DDBJ whole genome shotgun (WGS) entry which is preliminary data.</text>
</comment>
<dbReference type="EMBL" id="MU167281">
    <property type="protein sequence ID" value="KAG0145187.1"/>
    <property type="molecule type" value="Genomic_DNA"/>
</dbReference>
<sequence>MLNLYRTVYTPMLHSVSHSTCLSAHTASCFSLLNSSSTHTHLTTLFLTQLVVHTQVI</sequence>
<evidence type="ECO:0000313" key="2">
    <source>
        <dbReference type="Proteomes" id="UP000886653"/>
    </source>
</evidence>
<reference evidence="1" key="1">
    <citation type="submission" date="2013-11" db="EMBL/GenBank/DDBJ databases">
        <title>Genome sequence of the fusiform rust pathogen reveals effectors for host alternation and coevolution with pine.</title>
        <authorList>
            <consortium name="DOE Joint Genome Institute"/>
            <person name="Smith K."/>
            <person name="Pendleton A."/>
            <person name="Kubisiak T."/>
            <person name="Anderson C."/>
            <person name="Salamov A."/>
            <person name="Aerts A."/>
            <person name="Riley R."/>
            <person name="Clum A."/>
            <person name="Lindquist E."/>
            <person name="Ence D."/>
            <person name="Campbell M."/>
            <person name="Kronenberg Z."/>
            <person name="Feau N."/>
            <person name="Dhillon B."/>
            <person name="Hamelin R."/>
            <person name="Burleigh J."/>
            <person name="Smith J."/>
            <person name="Yandell M."/>
            <person name="Nelson C."/>
            <person name="Grigoriev I."/>
            <person name="Davis J."/>
        </authorList>
    </citation>
    <scope>NUCLEOTIDE SEQUENCE</scope>
    <source>
        <strain evidence="1">G11</strain>
    </source>
</reference>
<name>A0A9P6NJ91_9BASI</name>
<organism evidence="1 2">
    <name type="scientific">Cronartium quercuum f. sp. fusiforme G11</name>
    <dbReference type="NCBI Taxonomy" id="708437"/>
    <lineage>
        <taxon>Eukaryota</taxon>
        <taxon>Fungi</taxon>
        <taxon>Dikarya</taxon>
        <taxon>Basidiomycota</taxon>
        <taxon>Pucciniomycotina</taxon>
        <taxon>Pucciniomycetes</taxon>
        <taxon>Pucciniales</taxon>
        <taxon>Coleosporiaceae</taxon>
        <taxon>Cronartium</taxon>
    </lineage>
</organism>
<accession>A0A9P6NJ91</accession>
<protein>
    <submittedName>
        <fullName evidence="1">Uncharacterized protein</fullName>
    </submittedName>
</protein>
<proteinExistence type="predicted"/>